<dbReference type="EMBL" id="JAAAUQ010000701">
    <property type="protein sequence ID" value="KAF9148173.1"/>
    <property type="molecule type" value="Genomic_DNA"/>
</dbReference>
<dbReference type="Gene3D" id="3.80.10.10">
    <property type="entry name" value="Ribonuclease Inhibitor"/>
    <property type="match status" value="1"/>
</dbReference>
<dbReference type="AlphaFoldDB" id="A0A9P5V9G4"/>
<evidence type="ECO:0000313" key="3">
    <source>
        <dbReference type="EMBL" id="KAF9148173.1"/>
    </source>
</evidence>
<reference evidence="3" key="1">
    <citation type="journal article" date="2020" name="Fungal Divers.">
        <title>Resolving the Mortierellaceae phylogeny through synthesis of multi-gene phylogenetics and phylogenomics.</title>
        <authorList>
            <person name="Vandepol N."/>
            <person name="Liber J."/>
            <person name="Desiro A."/>
            <person name="Na H."/>
            <person name="Kennedy M."/>
            <person name="Barry K."/>
            <person name="Grigoriev I.V."/>
            <person name="Miller A.N."/>
            <person name="O'Donnell K."/>
            <person name="Stajich J.E."/>
            <person name="Bonito G."/>
        </authorList>
    </citation>
    <scope>NUCLEOTIDE SEQUENCE</scope>
    <source>
        <strain evidence="3">NRRL 6426</strain>
    </source>
</reference>
<comment type="caution">
    <text evidence="3">The sequence shown here is derived from an EMBL/GenBank/DDBJ whole genome shotgun (WGS) entry which is preliminary data.</text>
</comment>
<feature type="region of interest" description="Disordered" evidence="1">
    <location>
        <begin position="219"/>
        <end position="276"/>
    </location>
</feature>
<dbReference type="Proteomes" id="UP000748756">
    <property type="component" value="Unassembled WGS sequence"/>
</dbReference>
<proteinExistence type="predicted"/>
<name>A0A9P5V9G4_9FUNG</name>
<keyword evidence="4" id="KW-1185">Reference proteome</keyword>
<feature type="region of interest" description="Disordered" evidence="1">
    <location>
        <begin position="55"/>
        <end position="94"/>
    </location>
</feature>
<keyword evidence="2" id="KW-1133">Transmembrane helix</keyword>
<dbReference type="InterPro" id="IPR032675">
    <property type="entry name" value="LRR_dom_sf"/>
</dbReference>
<feature type="non-terminal residue" evidence="3">
    <location>
        <position position="1"/>
    </location>
</feature>
<keyword evidence="2" id="KW-0812">Transmembrane</keyword>
<evidence type="ECO:0000313" key="4">
    <source>
        <dbReference type="Proteomes" id="UP000748756"/>
    </source>
</evidence>
<feature type="compositionally biased region" description="Low complexity" evidence="1">
    <location>
        <begin position="59"/>
        <end position="78"/>
    </location>
</feature>
<keyword evidence="2" id="KW-0472">Membrane</keyword>
<feature type="compositionally biased region" description="Low complexity" evidence="1">
    <location>
        <begin position="595"/>
        <end position="618"/>
    </location>
</feature>
<evidence type="ECO:0000256" key="1">
    <source>
        <dbReference type="SAM" id="MobiDB-lite"/>
    </source>
</evidence>
<feature type="compositionally biased region" description="Polar residues" evidence="1">
    <location>
        <begin position="386"/>
        <end position="395"/>
    </location>
</feature>
<feature type="compositionally biased region" description="Polar residues" evidence="1">
    <location>
        <begin position="219"/>
        <end position="235"/>
    </location>
</feature>
<dbReference type="OrthoDB" id="2388062at2759"/>
<evidence type="ECO:0000256" key="2">
    <source>
        <dbReference type="SAM" id="Phobius"/>
    </source>
</evidence>
<feature type="region of interest" description="Disordered" evidence="1">
    <location>
        <begin position="595"/>
        <end position="663"/>
    </location>
</feature>
<organism evidence="3 4">
    <name type="scientific">Linnemannia schmuckeri</name>
    <dbReference type="NCBI Taxonomy" id="64567"/>
    <lineage>
        <taxon>Eukaryota</taxon>
        <taxon>Fungi</taxon>
        <taxon>Fungi incertae sedis</taxon>
        <taxon>Mucoromycota</taxon>
        <taxon>Mortierellomycotina</taxon>
        <taxon>Mortierellomycetes</taxon>
        <taxon>Mortierellales</taxon>
        <taxon>Mortierellaceae</taxon>
        <taxon>Linnemannia</taxon>
    </lineage>
</organism>
<accession>A0A9P5V9G4</accession>
<protein>
    <submittedName>
        <fullName evidence="3">Uncharacterized protein</fullName>
    </submittedName>
</protein>
<sequence length="899" mass="97721">TGHFESLTQELQSMHAVVSHANRRRARSLTLTSSVTLEGRNVPFPSEKYTDGFIPPAAPQIASPPSSTTENKNANTAETRIDQGRRGSSSTSEQIADEYTDTIELSTPFQLLLVNRRFANIAVRSLWKGIVFHGHDSFQVQALLSTLRNDESIPSGDQPVVSQTDVNSLGLDVVKDNTSLKSTPALLSVLDENEPKQARSNLIDSVQQSLKRFNGVRHPTQTTAVPSSEQQQQKRVQARTPLLSPLDRSGPLRRHSTTGVESVPKSPASRSQSPTYLQSSVLMPRWSYRQMPRNIVLNFSHPQASPHLLVNVLECIGSCCRDQVRALDLRANEKMQAAGLETPRELERLFGSGFSRLQYLRLQGGFVDNQLLGALTKGIISATSTPRSSETAISQERSHHHHQQQQTGSSAPLYIVPPCRLSQVFLGPGSVTDSAIAKLIVAASHCLEVFAVTSCVDVGGGALASLLTECPKLRVLAVHKSLARDIELLEGLGFDSDSLPSPTSPLGALLPNLLPSPSRKQIVAPLERLELGSVQLTSTGIAEIIRGVSQTLRFLVLEPRHFKETLLRDVIAPMCRKLEGLHFDDPDHYYQHQLQQYRKQRQRQLQDNNQQQQPRPTQSVPASSIPATEAEHRRPKKRSFKLRRSRRSAATEPSPLDTSIARKDDTVAAQVDNGSSCPGPSPWLGETSTVEWIEYGNCALWAASAIGSMAGFEANGVLISNGNGATGHSQSMSRSRGRGVSSFFRGIGTRLVSILSPRNNSGGNNNINNQEDTSASVGTAAVAADHEYGIDRILTRFGLAAAEMDMLRQALTPTLKSFIVMQSDLLSLSESKAVVSSLSSFVEGDVVVDDVLEVLDKDEANMRLTVVMIVMAVYGSLATLAAALSVLAVEAHGLPSECI</sequence>
<feature type="compositionally biased region" description="Basic residues" evidence="1">
    <location>
        <begin position="633"/>
        <end position="647"/>
    </location>
</feature>
<feature type="transmembrane region" description="Helical" evidence="2">
    <location>
        <begin position="864"/>
        <end position="889"/>
    </location>
</feature>
<gene>
    <name evidence="3" type="ORF">BG015_010136</name>
</gene>
<feature type="region of interest" description="Disordered" evidence="1">
    <location>
        <begin position="386"/>
        <end position="409"/>
    </location>
</feature>
<dbReference type="SUPFAM" id="SSF52047">
    <property type="entry name" value="RNI-like"/>
    <property type="match status" value="1"/>
</dbReference>